<dbReference type="InterPro" id="IPR020449">
    <property type="entry name" value="Tscrpt_reg_AraC-type_HTH"/>
</dbReference>
<accession>A0ABQ5JMV4</accession>
<reference evidence="5 6" key="1">
    <citation type="submission" date="2022-03" db="EMBL/GenBank/DDBJ databases">
        <title>Draft genome sequence of Furfurilactobacillus curtus JCM 31185.</title>
        <authorList>
            <person name="Suzuki S."/>
            <person name="Endo A."/>
            <person name="Kajikawa A."/>
        </authorList>
    </citation>
    <scope>NUCLEOTIDE SEQUENCE [LARGE SCALE GENOMIC DNA]</scope>
    <source>
        <strain evidence="5 6">JCM 31185</strain>
    </source>
</reference>
<dbReference type="InterPro" id="IPR009057">
    <property type="entry name" value="Homeodomain-like_sf"/>
</dbReference>
<comment type="caution">
    <text evidence="5">The sequence shown here is derived from an EMBL/GenBank/DDBJ whole genome shotgun (WGS) entry which is preliminary data.</text>
</comment>
<evidence type="ECO:0000256" key="2">
    <source>
        <dbReference type="ARBA" id="ARBA00023125"/>
    </source>
</evidence>
<evidence type="ECO:0000256" key="3">
    <source>
        <dbReference type="ARBA" id="ARBA00023163"/>
    </source>
</evidence>
<dbReference type="RefSeq" id="WP_407882922.1">
    <property type="nucleotide sequence ID" value="NZ_BQXO01000002.1"/>
</dbReference>
<dbReference type="PANTHER" id="PTHR43280:SF10">
    <property type="entry name" value="REGULATORY PROTEIN POCR"/>
    <property type="match status" value="1"/>
</dbReference>
<name>A0ABQ5JMV4_9LACO</name>
<dbReference type="PRINTS" id="PR00032">
    <property type="entry name" value="HTHARAC"/>
</dbReference>
<dbReference type="SMART" id="SM00342">
    <property type="entry name" value="HTH_ARAC"/>
    <property type="match status" value="1"/>
</dbReference>
<dbReference type="PROSITE" id="PS01124">
    <property type="entry name" value="HTH_ARAC_FAMILY_2"/>
    <property type="match status" value="1"/>
</dbReference>
<protein>
    <recommendedName>
        <fullName evidence="4">HTH araC/xylS-type domain-containing protein</fullName>
    </recommendedName>
</protein>
<feature type="domain" description="HTH araC/xylS-type" evidence="4">
    <location>
        <begin position="141"/>
        <end position="243"/>
    </location>
</feature>
<dbReference type="EMBL" id="BQXO01000002">
    <property type="protein sequence ID" value="GKT05570.1"/>
    <property type="molecule type" value="Genomic_DNA"/>
</dbReference>
<dbReference type="Gene3D" id="1.10.10.60">
    <property type="entry name" value="Homeodomain-like"/>
    <property type="match status" value="1"/>
</dbReference>
<evidence type="ECO:0000313" key="6">
    <source>
        <dbReference type="Proteomes" id="UP001628078"/>
    </source>
</evidence>
<dbReference type="SUPFAM" id="SSF46689">
    <property type="entry name" value="Homeodomain-like"/>
    <property type="match status" value="1"/>
</dbReference>
<evidence type="ECO:0000313" key="5">
    <source>
        <dbReference type="EMBL" id="GKT05570.1"/>
    </source>
</evidence>
<proteinExistence type="predicted"/>
<keyword evidence="6" id="KW-1185">Reference proteome</keyword>
<dbReference type="Proteomes" id="UP001628078">
    <property type="component" value="Unassembled WGS sequence"/>
</dbReference>
<evidence type="ECO:0000259" key="4">
    <source>
        <dbReference type="PROSITE" id="PS01124"/>
    </source>
</evidence>
<keyword evidence="3" id="KW-0804">Transcription</keyword>
<evidence type="ECO:0000256" key="1">
    <source>
        <dbReference type="ARBA" id="ARBA00023015"/>
    </source>
</evidence>
<sequence>MQFFVDTDYKQFIAHQNANSTPVRLAIFNFEQLVMDQLPNGGIDEMLFSFNQLTTTYEDQLNNLSHQQVEDVLIEIVCCCSDAALTIGVSHVPYMYLRDYFINQLHRQQNLQANLLAIAKEIMLTFGNKLASEQQQHRPYSKVTLMILEAADTIPIDQLTPSAISKQLRYSTSYISRLFKQETGESLMSFITKNKIKIALHLLTTSALSIADIATTLGFYDSSAFIHAFKKTCHETPSHYRKNHQFEIVNTKYDPTLPSLHLFS</sequence>
<keyword evidence="1" id="KW-0805">Transcription regulation</keyword>
<dbReference type="InterPro" id="IPR018060">
    <property type="entry name" value="HTH_AraC"/>
</dbReference>
<organism evidence="5 6">
    <name type="scientific">Furfurilactobacillus curtus</name>
    <dbReference type="NCBI Taxonomy" id="1746200"/>
    <lineage>
        <taxon>Bacteria</taxon>
        <taxon>Bacillati</taxon>
        <taxon>Bacillota</taxon>
        <taxon>Bacilli</taxon>
        <taxon>Lactobacillales</taxon>
        <taxon>Lactobacillaceae</taxon>
        <taxon>Furfurilactobacillus</taxon>
    </lineage>
</organism>
<dbReference type="Pfam" id="PF12833">
    <property type="entry name" value="HTH_18"/>
    <property type="match status" value="1"/>
</dbReference>
<keyword evidence="2" id="KW-0238">DNA-binding</keyword>
<dbReference type="PANTHER" id="PTHR43280">
    <property type="entry name" value="ARAC-FAMILY TRANSCRIPTIONAL REGULATOR"/>
    <property type="match status" value="1"/>
</dbReference>
<gene>
    <name evidence="5" type="ORF">JCM31185_08590</name>
</gene>